<dbReference type="Gene3D" id="3.90.70.10">
    <property type="entry name" value="Cysteine proteinases"/>
    <property type="match status" value="1"/>
</dbReference>
<dbReference type="PROSITE" id="PS50990">
    <property type="entry name" value="PEPTIDASE_C39"/>
    <property type="match status" value="1"/>
</dbReference>
<keyword evidence="1" id="KW-1133">Transmembrane helix</keyword>
<dbReference type="GO" id="GO:0005524">
    <property type="term" value="F:ATP binding"/>
    <property type="evidence" value="ECO:0007669"/>
    <property type="project" value="InterPro"/>
</dbReference>
<feature type="transmembrane region" description="Helical" evidence="1">
    <location>
        <begin position="111"/>
        <end position="132"/>
    </location>
</feature>
<feature type="transmembrane region" description="Helical" evidence="1">
    <location>
        <begin position="39"/>
        <end position="57"/>
    </location>
</feature>
<dbReference type="Proteomes" id="UP000320055">
    <property type="component" value="Unassembled WGS sequence"/>
</dbReference>
<sequence length="287" mass="32560">MLILGLFSVTAFAVGGLWGKKLATDGVTSDNALLKHQKFFVSLIIAIAFIFIILIIIDKFNLTPLLPQILPSLLLIYLAGWYHRVIFVAGFFILGLLLFLELNGRYNQAKIYQLATAVTLITFVLSILGYFMQPVERLLDESKITNGVVMQTTFYTCAPSAIANLARYTEKHPQLTEKEAIKYTKTNRFGTTTLREIKAMAKLGLNPEYHHNLNIKQLFELEQPALLHVKERNKDDEGVRFSHAVALLFINQKNQLLIVGNPYYGLQIKTIKDMDDYWFGEAITIKS</sequence>
<feature type="domain" description="Peptidase C39" evidence="2">
    <location>
        <begin position="151"/>
        <end position="285"/>
    </location>
</feature>
<keyword evidence="1" id="KW-0812">Transmembrane</keyword>
<dbReference type="AlphaFoldDB" id="A0A563VNQ1"/>
<dbReference type="GO" id="GO:0006508">
    <property type="term" value="P:proteolysis"/>
    <property type="evidence" value="ECO:0007669"/>
    <property type="project" value="InterPro"/>
</dbReference>
<dbReference type="EMBL" id="CAACVJ010000090">
    <property type="protein sequence ID" value="VEP13049.1"/>
    <property type="molecule type" value="Genomic_DNA"/>
</dbReference>
<organism evidence="3 4">
    <name type="scientific">Hyella patelloides LEGE 07179</name>
    <dbReference type="NCBI Taxonomy" id="945734"/>
    <lineage>
        <taxon>Bacteria</taxon>
        <taxon>Bacillati</taxon>
        <taxon>Cyanobacteriota</taxon>
        <taxon>Cyanophyceae</taxon>
        <taxon>Pleurocapsales</taxon>
        <taxon>Hyellaceae</taxon>
        <taxon>Hyella</taxon>
    </lineage>
</organism>
<dbReference type="InterPro" id="IPR005074">
    <property type="entry name" value="Peptidase_C39"/>
</dbReference>
<feature type="transmembrane region" description="Helical" evidence="1">
    <location>
        <begin position="69"/>
        <end position="99"/>
    </location>
</feature>
<reference evidence="3 4" key="1">
    <citation type="submission" date="2019-01" db="EMBL/GenBank/DDBJ databases">
        <authorList>
            <person name="Brito A."/>
        </authorList>
    </citation>
    <scope>NUCLEOTIDE SEQUENCE [LARGE SCALE GENOMIC DNA]</scope>
    <source>
        <strain evidence="3">1</strain>
    </source>
</reference>
<evidence type="ECO:0000313" key="3">
    <source>
        <dbReference type="EMBL" id="VEP13049.1"/>
    </source>
</evidence>
<evidence type="ECO:0000313" key="4">
    <source>
        <dbReference type="Proteomes" id="UP000320055"/>
    </source>
</evidence>
<gene>
    <name evidence="3" type="ORF">H1P_180031</name>
</gene>
<dbReference type="GO" id="GO:0016020">
    <property type="term" value="C:membrane"/>
    <property type="evidence" value="ECO:0007669"/>
    <property type="project" value="InterPro"/>
</dbReference>
<accession>A0A563VNQ1</accession>
<keyword evidence="4" id="KW-1185">Reference proteome</keyword>
<evidence type="ECO:0000256" key="1">
    <source>
        <dbReference type="SAM" id="Phobius"/>
    </source>
</evidence>
<dbReference type="GO" id="GO:0008233">
    <property type="term" value="F:peptidase activity"/>
    <property type="evidence" value="ECO:0007669"/>
    <property type="project" value="InterPro"/>
</dbReference>
<name>A0A563VNQ1_9CYAN</name>
<dbReference type="OrthoDB" id="581326at2"/>
<protein>
    <recommendedName>
        <fullName evidence="2">Peptidase C39 domain-containing protein</fullName>
    </recommendedName>
</protein>
<dbReference type="RefSeq" id="WP_144864361.1">
    <property type="nucleotide sequence ID" value="NZ_LR213779.1"/>
</dbReference>
<evidence type="ECO:0000259" key="2">
    <source>
        <dbReference type="PROSITE" id="PS50990"/>
    </source>
</evidence>
<proteinExistence type="predicted"/>
<keyword evidence="1" id="KW-0472">Membrane</keyword>